<name>G3MAZ7_9CAUD</name>
<keyword evidence="2" id="KW-1185">Reference proteome</keyword>
<evidence type="ECO:0000313" key="2">
    <source>
        <dbReference type="Proteomes" id="UP000009273"/>
    </source>
</evidence>
<evidence type="ECO:0000313" key="1">
    <source>
        <dbReference type="EMBL" id="AEO93862.1"/>
    </source>
</evidence>
<gene>
    <name evidence="1" type="primary">617</name>
    <name evidence="1" type="ORF">G_617</name>
</gene>
<dbReference type="Proteomes" id="UP000009273">
    <property type="component" value="Segment"/>
</dbReference>
<sequence length="109" mass="12690">MTNLIDANIKNEEIREKFNQFVSKLKSMGCGVLVCKTWSTQLAIRFSKNIRLDEATCSEVLIDVSHGEVKCIRVDMTEGENQINFSHDVREIRLDRMFKILERIIVWIS</sequence>
<dbReference type="EMBL" id="JN638751">
    <property type="protein sequence ID" value="AEO93862.1"/>
    <property type="molecule type" value="Genomic_DNA"/>
</dbReference>
<dbReference type="KEGG" id="vg:18563827"/>
<dbReference type="GeneID" id="18563827"/>
<dbReference type="RefSeq" id="YP_009015909.1">
    <property type="nucleotide sequence ID" value="NC_023719.1"/>
</dbReference>
<protein>
    <submittedName>
        <fullName evidence="1">Gp617</fullName>
    </submittedName>
</protein>
<organism evidence="1 2">
    <name type="scientific">Bacillus phage G</name>
    <dbReference type="NCBI Taxonomy" id="2884420"/>
    <lineage>
        <taxon>Viruses</taxon>
        <taxon>Duplodnaviria</taxon>
        <taxon>Heunggongvirae</taxon>
        <taxon>Uroviricota</taxon>
        <taxon>Caudoviricetes</taxon>
        <taxon>Donellivirus</taxon>
        <taxon>Donellivirus gee</taxon>
    </lineage>
</organism>
<accession>G3MAZ7</accession>
<reference evidence="1 2" key="1">
    <citation type="submission" date="2011-09" db="EMBL/GenBank/DDBJ databases">
        <authorList>
            <person name="Pope W.H."/>
            <person name="Pedulla M.L."/>
            <person name="Ford M.E."/>
            <person name="Peebles C.L."/>
            <person name="Hatfull G.H."/>
            <person name="Hendrix R.W."/>
        </authorList>
    </citation>
    <scope>NUCLEOTIDE SEQUENCE [LARGE SCALE GENOMIC DNA]</scope>
    <source>
        <strain evidence="1">G</strain>
    </source>
</reference>
<proteinExistence type="predicted"/>